<accession>A0A4R5NC57</accession>
<evidence type="ECO:0000313" key="1">
    <source>
        <dbReference type="EMBL" id="TDG70588.1"/>
    </source>
</evidence>
<proteinExistence type="predicted"/>
<reference evidence="1 2" key="1">
    <citation type="journal article" date="2019" name="Appl. Microbiol. Biotechnol.">
        <title>Uncovering carbohydrate metabolism through a genotype-phenotype association study of 56 lactic acid bacteria genomes.</title>
        <authorList>
            <person name="Buron-Moles G."/>
            <person name="Chailyan A."/>
            <person name="Dolejs I."/>
            <person name="Forster J."/>
            <person name="Miks M.H."/>
        </authorList>
    </citation>
    <scope>NUCLEOTIDE SEQUENCE [LARGE SCALE GENOMIC DNA]</scope>
    <source>
        <strain evidence="1 2">ATCC 29644</strain>
    </source>
</reference>
<name>A0A4R5NC57_9LACO</name>
<dbReference type="Proteomes" id="UP000295257">
    <property type="component" value="Unassembled WGS sequence"/>
</dbReference>
<evidence type="ECO:0000313" key="2">
    <source>
        <dbReference type="Proteomes" id="UP000295257"/>
    </source>
</evidence>
<gene>
    <name evidence="1" type="ORF">C5L30_001379</name>
</gene>
<dbReference type="RefSeq" id="WP_010019696.1">
    <property type="nucleotide sequence ID" value="NZ_CP162899.1"/>
</dbReference>
<sequence length="122" mass="13754">MKKLIVVFLLDLGLIAANNNSNLVIASSSVGNPGKTETIIVGADKLGNNKKYRVYKMKDDKMVATKKSLKTHSSKRLYNWKAQAVKVDGKNWWKIGKNQYFKSTRVNKVHVKKGITKLNYAN</sequence>
<evidence type="ECO:0008006" key="3">
    <source>
        <dbReference type="Google" id="ProtNLM"/>
    </source>
</evidence>
<dbReference type="OrthoDB" id="2329822at2"/>
<dbReference type="AlphaFoldDB" id="A0A4R5NC57"/>
<organism evidence="1 2">
    <name type="scientific">Companilactobacillus farciminis</name>
    <dbReference type="NCBI Taxonomy" id="1612"/>
    <lineage>
        <taxon>Bacteria</taxon>
        <taxon>Bacillati</taxon>
        <taxon>Bacillota</taxon>
        <taxon>Bacilli</taxon>
        <taxon>Lactobacillales</taxon>
        <taxon>Lactobacillaceae</taxon>
        <taxon>Companilactobacillus</taxon>
    </lineage>
</organism>
<keyword evidence="2" id="KW-1185">Reference proteome</keyword>
<protein>
    <recommendedName>
        <fullName evidence="3">Surface layer protein A domain-containing protein</fullName>
    </recommendedName>
</protein>
<dbReference type="EMBL" id="PUFN01000024">
    <property type="protein sequence ID" value="TDG70588.1"/>
    <property type="molecule type" value="Genomic_DNA"/>
</dbReference>
<comment type="caution">
    <text evidence="1">The sequence shown here is derived from an EMBL/GenBank/DDBJ whole genome shotgun (WGS) entry which is preliminary data.</text>
</comment>